<dbReference type="NCBIfam" id="TIGR01930">
    <property type="entry name" value="AcCoA-C-Actrans"/>
    <property type="match status" value="1"/>
</dbReference>
<dbReference type="FunFam" id="3.40.47.10:FF:000010">
    <property type="entry name" value="Acetyl-CoA acetyltransferase (Thiolase)"/>
    <property type="match status" value="1"/>
</dbReference>
<name>C5KTM5_PERM5</name>
<evidence type="ECO:0000313" key="16">
    <source>
        <dbReference type="Proteomes" id="UP000007800"/>
    </source>
</evidence>
<evidence type="ECO:0000256" key="9">
    <source>
        <dbReference type="ARBA" id="ARBA00023315"/>
    </source>
</evidence>
<feature type="active site" description="Proton acceptor" evidence="11">
    <location>
        <position position="371"/>
    </location>
</feature>
<keyword evidence="6" id="KW-0809">Transit peptide</keyword>
<dbReference type="InterPro" id="IPR020615">
    <property type="entry name" value="Thiolase_acyl_enz_int_AS"/>
</dbReference>
<dbReference type="InterPro" id="IPR050215">
    <property type="entry name" value="Thiolase-like_sf_Thiolase"/>
</dbReference>
<evidence type="ECO:0000259" key="14">
    <source>
        <dbReference type="Pfam" id="PF02803"/>
    </source>
</evidence>
<reference evidence="15 16" key="1">
    <citation type="submission" date="2008-07" db="EMBL/GenBank/DDBJ databases">
        <authorList>
            <person name="El-Sayed N."/>
            <person name="Caler E."/>
            <person name="Inman J."/>
            <person name="Amedeo P."/>
            <person name="Hass B."/>
            <person name="Wortman J."/>
        </authorList>
    </citation>
    <scope>NUCLEOTIDE SEQUENCE [LARGE SCALE GENOMIC DNA]</scope>
    <source>
        <strain evidence="16">ATCC 50983 / TXsc</strain>
    </source>
</reference>
<feature type="active site" description="Proton acceptor" evidence="11">
    <location>
        <position position="415"/>
    </location>
</feature>
<dbReference type="Gene3D" id="3.40.47.10">
    <property type="match status" value="1"/>
</dbReference>
<sequence length="430" mass="45252">MERVAAVSTHVAGGQSNTYKDEKKPDDVVICAALRTPLCKAKRGSFRTTSVEDMMCPVMKAVVERTGVDPKTIGDVQMGNVLQSGSGVVPARMAALMAGIPIEVPTVSINRQCSSGLQAVANIASDIKAGYIKVGLAGGVESMSMYDMMSALDPSKVSDNVFEHEAARNCLIPMGMTSENVAAKFGITREVQDRMAVESHLKASRAQKDGLFDDEIVPVVTKIVDPKTGESKTITVTKDEGCKPETTFEGLSSLRPAFLKGGSTTAGNASQVTDGAACVLLARRDEAQRQGLPILARFQGFSAVGVPPEIMGIGPAAAIPAVLAQTGLKVADIDIYEINEAFASQATYCVHKLKIPAEKLNPKGGAIALGHPLGCTGARQIATLLPEMKREFEFISRFDFIHPGTKAKLGVVSMCIGGGMGAAGLIVNEQ</sequence>
<dbReference type="InterPro" id="IPR020617">
    <property type="entry name" value="Thiolase_C"/>
</dbReference>
<dbReference type="AlphaFoldDB" id="C5KTM5"/>
<dbReference type="PROSITE" id="PS00737">
    <property type="entry name" value="THIOLASE_2"/>
    <property type="match status" value="1"/>
</dbReference>
<organism evidence="16">
    <name type="scientific">Perkinsus marinus (strain ATCC 50983 / TXsc)</name>
    <dbReference type="NCBI Taxonomy" id="423536"/>
    <lineage>
        <taxon>Eukaryota</taxon>
        <taxon>Sar</taxon>
        <taxon>Alveolata</taxon>
        <taxon>Perkinsozoa</taxon>
        <taxon>Perkinsea</taxon>
        <taxon>Perkinsida</taxon>
        <taxon>Perkinsidae</taxon>
        <taxon>Perkinsus</taxon>
    </lineage>
</organism>
<keyword evidence="9 12" id="KW-0012">Acyltransferase</keyword>
<dbReference type="PROSITE" id="PS00099">
    <property type="entry name" value="THIOLASE_3"/>
    <property type="match status" value="1"/>
</dbReference>
<feature type="domain" description="Thiolase C-terminal" evidence="14">
    <location>
        <begin position="293"/>
        <end position="426"/>
    </location>
</feature>
<dbReference type="Pfam" id="PF02803">
    <property type="entry name" value="Thiolase_C"/>
    <property type="match status" value="1"/>
</dbReference>
<gene>
    <name evidence="15" type="ORF">Pmar_PMAR016603</name>
</gene>
<dbReference type="CDD" id="cd00751">
    <property type="entry name" value="thiolase"/>
    <property type="match status" value="1"/>
</dbReference>
<dbReference type="PANTHER" id="PTHR43853:SF8">
    <property type="entry name" value="3-KETOACYL-COA THIOLASE, PEROXISOMAL"/>
    <property type="match status" value="1"/>
</dbReference>
<evidence type="ECO:0000256" key="8">
    <source>
        <dbReference type="ARBA" id="ARBA00023140"/>
    </source>
</evidence>
<evidence type="ECO:0000256" key="5">
    <source>
        <dbReference type="ARBA" id="ARBA00022832"/>
    </source>
</evidence>
<evidence type="ECO:0000256" key="12">
    <source>
        <dbReference type="RuleBase" id="RU003557"/>
    </source>
</evidence>
<keyword evidence="5" id="KW-0276">Fatty acid metabolism</keyword>
<dbReference type="InterPro" id="IPR020610">
    <property type="entry name" value="Thiolase_AS"/>
</dbReference>
<dbReference type="GO" id="GO:0005777">
    <property type="term" value="C:peroxisome"/>
    <property type="evidence" value="ECO:0007669"/>
    <property type="project" value="UniProtKB-SubCell"/>
</dbReference>
<evidence type="ECO:0000256" key="11">
    <source>
        <dbReference type="PIRSR" id="PIRSR000429-1"/>
    </source>
</evidence>
<evidence type="ECO:0000256" key="10">
    <source>
        <dbReference type="ARBA" id="ARBA00024073"/>
    </source>
</evidence>
<comment type="subcellular location">
    <subcellularLocation>
        <location evidence="1">Peroxisome</location>
    </subcellularLocation>
</comment>
<evidence type="ECO:0000256" key="6">
    <source>
        <dbReference type="ARBA" id="ARBA00022946"/>
    </source>
</evidence>
<dbReference type="InterPro" id="IPR020616">
    <property type="entry name" value="Thiolase_N"/>
</dbReference>
<evidence type="ECO:0000256" key="2">
    <source>
        <dbReference type="ARBA" id="ARBA00005189"/>
    </source>
</evidence>
<dbReference type="GO" id="GO:0006635">
    <property type="term" value="P:fatty acid beta-oxidation"/>
    <property type="evidence" value="ECO:0007669"/>
    <property type="project" value="TreeGrafter"/>
</dbReference>
<dbReference type="InterPro" id="IPR002155">
    <property type="entry name" value="Thiolase"/>
</dbReference>
<dbReference type="RefSeq" id="XP_002780409.1">
    <property type="nucleotide sequence ID" value="XM_002780363.1"/>
</dbReference>
<evidence type="ECO:0000256" key="3">
    <source>
        <dbReference type="ARBA" id="ARBA00010982"/>
    </source>
</evidence>
<feature type="active site" description="Acyl-thioester intermediate" evidence="11">
    <location>
        <position position="113"/>
    </location>
</feature>
<dbReference type="InterPro" id="IPR020613">
    <property type="entry name" value="Thiolase_CS"/>
</dbReference>
<dbReference type="PIRSF" id="PIRSF000429">
    <property type="entry name" value="Ac-CoA_Ac_transf"/>
    <property type="match status" value="1"/>
</dbReference>
<dbReference type="SUPFAM" id="SSF53901">
    <property type="entry name" value="Thiolase-like"/>
    <property type="match status" value="2"/>
</dbReference>
<protein>
    <recommendedName>
        <fullName evidence="10">acetyl-CoA C-acyltransferase</fullName>
        <ecNumber evidence="10">2.3.1.16</ecNumber>
    </recommendedName>
</protein>
<evidence type="ECO:0000256" key="7">
    <source>
        <dbReference type="ARBA" id="ARBA00023098"/>
    </source>
</evidence>
<proteinExistence type="inferred from homology"/>
<dbReference type="EMBL" id="GG676169">
    <property type="protein sequence ID" value="EER12204.1"/>
    <property type="molecule type" value="Genomic_DNA"/>
</dbReference>
<dbReference type="InterPro" id="IPR016039">
    <property type="entry name" value="Thiolase-like"/>
</dbReference>
<dbReference type="PANTHER" id="PTHR43853">
    <property type="entry name" value="3-KETOACYL-COA THIOLASE, PEROXISOMAL"/>
    <property type="match status" value="1"/>
</dbReference>
<evidence type="ECO:0000256" key="1">
    <source>
        <dbReference type="ARBA" id="ARBA00004275"/>
    </source>
</evidence>
<accession>C5KTM5</accession>
<dbReference type="Proteomes" id="UP000007800">
    <property type="component" value="Unassembled WGS sequence"/>
</dbReference>
<evidence type="ECO:0000313" key="15">
    <source>
        <dbReference type="EMBL" id="EER12204.1"/>
    </source>
</evidence>
<keyword evidence="4 12" id="KW-0808">Transferase</keyword>
<dbReference type="PROSITE" id="PS00098">
    <property type="entry name" value="THIOLASE_1"/>
    <property type="match status" value="1"/>
</dbReference>
<dbReference type="GeneID" id="9061280"/>
<comment type="similarity">
    <text evidence="3 12">Belongs to the thiolase-like superfamily. Thiolase family.</text>
</comment>
<dbReference type="EC" id="2.3.1.16" evidence="10"/>
<keyword evidence="7" id="KW-0443">Lipid metabolism</keyword>
<dbReference type="InParanoid" id="C5KTM5"/>
<dbReference type="OrthoDB" id="5404651at2759"/>
<feature type="domain" description="Thiolase N-terminal" evidence="13">
    <location>
        <begin position="28"/>
        <end position="284"/>
    </location>
</feature>
<dbReference type="OMA" id="NASPMND"/>
<dbReference type="Pfam" id="PF00108">
    <property type="entry name" value="Thiolase_N"/>
    <property type="match status" value="1"/>
</dbReference>
<comment type="pathway">
    <text evidence="2">Lipid metabolism.</text>
</comment>
<keyword evidence="8" id="KW-0576">Peroxisome</keyword>
<evidence type="ECO:0000259" key="13">
    <source>
        <dbReference type="Pfam" id="PF00108"/>
    </source>
</evidence>
<keyword evidence="16" id="KW-1185">Reference proteome</keyword>
<dbReference type="GO" id="GO:0010124">
    <property type="term" value="P:phenylacetate catabolic process"/>
    <property type="evidence" value="ECO:0007669"/>
    <property type="project" value="TreeGrafter"/>
</dbReference>
<evidence type="ECO:0000256" key="4">
    <source>
        <dbReference type="ARBA" id="ARBA00022679"/>
    </source>
</evidence>
<dbReference type="GO" id="GO:0003988">
    <property type="term" value="F:acetyl-CoA C-acyltransferase activity"/>
    <property type="evidence" value="ECO:0007669"/>
    <property type="project" value="UniProtKB-EC"/>
</dbReference>